<keyword evidence="3" id="KW-0862">Zinc</keyword>
<dbReference type="Proteomes" id="UP001054945">
    <property type="component" value="Unassembled WGS sequence"/>
</dbReference>
<gene>
    <name evidence="7" type="primary">AVEN_121867_1</name>
    <name evidence="7" type="ORF">CEXT_188021</name>
</gene>
<proteinExistence type="predicted"/>
<accession>A0AAV4UM52</accession>
<keyword evidence="1" id="KW-0479">Metal-binding</keyword>
<dbReference type="InterPro" id="IPR052224">
    <property type="entry name" value="THAP_domain_protein"/>
</dbReference>
<keyword evidence="4 5" id="KW-0238">DNA-binding</keyword>
<dbReference type="GO" id="GO:0003677">
    <property type="term" value="F:DNA binding"/>
    <property type="evidence" value="ECO:0007669"/>
    <property type="project" value="UniProtKB-UniRule"/>
</dbReference>
<dbReference type="SUPFAM" id="SSF57716">
    <property type="entry name" value="Glucocorticoid receptor-like (DNA-binding domain)"/>
    <property type="match status" value="1"/>
</dbReference>
<evidence type="ECO:0000256" key="1">
    <source>
        <dbReference type="ARBA" id="ARBA00022723"/>
    </source>
</evidence>
<dbReference type="EMBL" id="BPLR01013117">
    <property type="protein sequence ID" value="GIY58853.1"/>
    <property type="molecule type" value="Genomic_DNA"/>
</dbReference>
<dbReference type="AlphaFoldDB" id="A0AAV4UM52"/>
<dbReference type="Gene3D" id="6.20.210.20">
    <property type="entry name" value="THAP domain"/>
    <property type="match status" value="1"/>
</dbReference>
<dbReference type="PROSITE" id="PS50950">
    <property type="entry name" value="ZF_THAP"/>
    <property type="match status" value="1"/>
</dbReference>
<organism evidence="7 8">
    <name type="scientific">Caerostris extrusa</name>
    <name type="common">Bark spider</name>
    <name type="synonym">Caerostris bankana</name>
    <dbReference type="NCBI Taxonomy" id="172846"/>
    <lineage>
        <taxon>Eukaryota</taxon>
        <taxon>Metazoa</taxon>
        <taxon>Ecdysozoa</taxon>
        <taxon>Arthropoda</taxon>
        <taxon>Chelicerata</taxon>
        <taxon>Arachnida</taxon>
        <taxon>Araneae</taxon>
        <taxon>Araneomorphae</taxon>
        <taxon>Entelegynae</taxon>
        <taxon>Araneoidea</taxon>
        <taxon>Araneidae</taxon>
        <taxon>Caerostris</taxon>
    </lineage>
</organism>
<dbReference type="Pfam" id="PF05485">
    <property type="entry name" value="THAP"/>
    <property type="match status" value="1"/>
</dbReference>
<evidence type="ECO:0000313" key="8">
    <source>
        <dbReference type="Proteomes" id="UP001054945"/>
    </source>
</evidence>
<reference evidence="7 8" key="1">
    <citation type="submission" date="2021-06" db="EMBL/GenBank/DDBJ databases">
        <title>Caerostris extrusa draft genome.</title>
        <authorList>
            <person name="Kono N."/>
            <person name="Arakawa K."/>
        </authorList>
    </citation>
    <scope>NUCLEOTIDE SEQUENCE [LARGE SCALE GENOMIC DNA]</scope>
</reference>
<protein>
    <submittedName>
        <fullName evidence="7">THAP-type domain-containing protein</fullName>
    </submittedName>
</protein>
<dbReference type="SMART" id="SM00980">
    <property type="entry name" value="THAP"/>
    <property type="match status" value="1"/>
</dbReference>
<evidence type="ECO:0000259" key="6">
    <source>
        <dbReference type="PROSITE" id="PS50950"/>
    </source>
</evidence>
<dbReference type="InterPro" id="IPR038441">
    <property type="entry name" value="THAP_Znf_sf"/>
</dbReference>
<comment type="caution">
    <text evidence="7">The sequence shown here is derived from an EMBL/GenBank/DDBJ whole genome shotgun (WGS) entry which is preliminary data.</text>
</comment>
<sequence>MIGKKFLFVNRVLSALKGETTSGTVHNEYGLFERWLKKCVPCCRSNYDPTVYISCFQFPKEEGRRNLWLKKINRKDYSPSSKNAVCIKHFSEKFVITEDHAVRDDGSVLTVKRIYPKLTPDAYPSIFPNQPAYLSSDPVSKRKTPSQRRNEMLKRDRKKFTDWCLKDIIKTFDDFLKEFPTKLTKEWVFIVQEDDVLFDKINIFNGQAPQIKVSFKVDRNLSGLLGMAK</sequence>
<evidence type="ECO:0000256" key="3">
    <source>
        <dbReference type="ARBA" id="ARBA00022833"/>
    </source>
</evidence>
<evidence type="ECO:0000313" key="7">
    <source>
        <dbReference type="EMBL" id="GIY58853.1"/>
    </source>
</evidence>
<dbReference type="PANTHER" id="PTHR46927">
    <property type="entry name" value="AGAP005574-PA"/>
    <property type="match status" value="1"/>
</dbReference>
<dbReference type="GO" id="GO:0008270">
    <property type="term" value="F:zinc ion binding"/>
    <property type="evidence" value="ECO:0007669"/>
    <property type="project" value="UniProtKB-KW"/>
</dbReference>
<name>A0AAV4UM52_CAEEX</name>
<feature type="domain" description="THAP-type" evidence="6">
    <location>
        <begin position="36"/>
        <end position="127"/>
    </location>
</feature>
<keyword evidence="2 5" id="KW-0863">Zinc-finger</keyword>
<evidence type="ECO:0000256" key="2">
    <source>
        <dbReference type="ARBA" id="ARBA00022771"/>
    </source>
</evidence>
<dbReference type="InterPro" id="IPR006612">
    <property type="entry name" value="THAP_Znf"/>
</dbReference>
<keyword evidence="8" id="KW-1185">Reference proteome</keyword>
<dbReference type="PANTHER" id="PTHR46927:SF3">
    <property type="entry name" value="THAP-TYPE DOMAIN-CONTAINING PROTEIN"/>
    <property type="match status" value="1"/>
</dbReference>
<evidence type="ECO:0000256" key="5">
    <source>
        <dbReference type="PROSITE-ProRule" id="PRU00309"/>
    </source>
</evidence>
<evidence type="ECO:0000256" key="4">
    <source>
        <dbReference type="ARBA" id="ARBA00023125"/>
    </source>
</evidence>